<gene>
    <name evidence="1" type="ORF">FYJ61_07730</name>
</gene>
<evidence type="ECO:0000313" key="1">
    <source>
        <dbReference type="EMBL" id="MST80337.1"/>
    </source>
</evidence>
<reference evidence="1 2" key="1">
    <citation type="submission" date="2019-08" db="EMBL/GenBank/DDBJ databases">
        <title>In-depth cultivation of the pig gut microbiome towards novel bacterial diversity and tailored functional studies.</title>
        <authorList>
            <person name="Wylensek D."/>
            <person name="Hitch T.C.A."/>
            <person name="Clavel T."/>
        </authorList>
    </citation>
    <scope>NUCLEOTIDE SEQUENCE [LARGE SCALE GENOMIC DNA]</scope>
    <source>
        <strain evidence="1 2">WCA-470BD-2E</strain>
    </source>
</reference>
<dbReference type="AlphaFoldDB" id="A0A844FPN4"/>
<evidence type="ECO:0000313" key="2">
    <source>
        <dbReference type="Proteomes" id="UP000452141"/>
    </source>
</evidence>
<keyword evidence="1" id="KW-0808">Transferase</keyword>
<accession>A0A844FPN4</accession>
<dbReference type="InterPro" id="IPR007710">
    <property type="entry name" value="Nucleoside_deoxyribTrfase"/>
</dbReference>
<dbReference type="Gene3D" id="3.40.50.450">
    <property type="match status" value="1"/>
</dbReference>
<sequence>MTVATARIYLGSSFHRDHHQKFAKKARELLAQNPTVESVHFPFDQQFVDPAEDPNVAFGEERSQLWQRVTFQNDLNGIAMANCGVFLYDMDELDDGCAFEIGFMRAQHKPVILIPFTQHPEKKPVMNLMISQGVTSYFDGNKELEELKTYDFNSCPSRVVTGFGTI</sequence>
<dbReference type="GO" id="GO:0016740">
    <property type="term" value="F:transferase activity"/>
    <property type="evidence" value="ECO:0007669"/>
    <property type="project" value="UniProtKB-KW"/>
</dbReference>
<dbReference type="EMBL" id="VUMW01000025">
    <property type="protein sequence ID" value="MST80337.1"/>
    <property type="molecule type" value="Genomic_DNA"/>
</dbReference>
<comment type="caution">
    <text evidence="1">The sequence shown here is derived from an EMBL/GenBank/DDBJ whole genome shotgun (WGS) entry which is preliminary data.</text>
</comment>
<dbReference type="Pfam" id="PF05014">
    <property type="entry name" value="Nuc_deoxyrib_tr"/>
    <property type="match status" value="1"/>
</dbReference>
<organism evidence="1 2">
    <name type="scientific">Lactobacillus equicursoris</name>
    <dbReference type="NCBI Taxonomy" id="420645"/>
    <lineage>
        <taxon>Bacteria</taxon>
        <taxon>Bacillati</taxon>
        <taxon>Bacillota</taxon>
        <taxon>Bacilli</taxon>
        <taxon>Lactobacillales</taxon>
        <taxon>Lactobacillaceae</taxon>
        <taxon>Lactobacillus</taxon>
    </lineage>
</organism>
<protein>
    <submittedName>
        <fullName evidence="1">Nucleoside 2-deoxyribosyltransferase</fullName>
    </submittedName>
</protein>
<name>A0A844FPN4_9LACO</name>
<dbReference type="SUPFAM" id="SSF52309">
    <property type="entry name" value="N-(deoxy)ribosyltransferase-like"/>
    <property type="match status" value="1"/>
</dbReference>
<dbReference type="Proteomes" id="UP000452141">
    <property type="component" value="Unassembled WGS sequence"/>
</dbReference>
<proteinExistence type="predicted"/>
<dbReference type="RefSeq" id="WP_154487179.1">
    <property type="nucleotide sequence ID" value="NZ_VUMW01000025.1"/>
</dbReference>